<comment type="similarity">
    <text evidence="2">Belongs to the CD225/Dispanin family.</text>
</comment>
<dbReference type="InterPro" id="IPR007593">
    <property type="entry name" value="CD225/Dispanin_fam"/>
</dbReference>
<keyword evidence="4 7" id="KW-1133">Transmembrane helix</keyword>
<evidence type="ECO:0000313" key="9">
    <source>
        <dbReference type="RefSeq" id="XP_036367721.1"/>
    </source>
</evidence>
<dbReference type="GO" id="GO:0016020">
    <property type="term" value="C:membrane"/>
    <property type="evidence" value="ECO:0007669"/>
    <property type="project" value="UniProtKB-SubCell"/>
</dbReference>
<dbReference type="RefSeq" id="XP_036367721.1">
    <property type="nucleotide sequence ID" value="XM_036511828.1"/>
</dbReference>
<comment type="subcellular location">
    <subcellularLocation>
        <location evidence="1">Membrane</location>
    </subcellularLocation>
</comment>
<accession>A0A7E6FJ08</accession>
<dbReference type="InterPro" id="IPR051423">
    <property type="entry name" value="CD225/Dispanin"/>
</dbReference>
<reference evidence="9" key="1">
    <citation type="submission" date="2025-08" db="UniProtKB">
        <authorList>
            <consortium name="RefSeq"/>
        </authorList>
    </citation>
    <scope>IDENTIFICATION</scope>
</reference>
<feature type="compositionally biased region" description="Pro residues" evidence="6">
    <location>
        <begin position="65"/>
        <end position="76"/>
    </location>
</feature>
<keyword evidence="5 7" id="KW-0472">Membrane</keyword>
<feature type="transmembrane region" description="Helical" evidence="7">
    <location>
        <begin position="173"/>
        <end position="199"/>
    </location>
</feature>
<dbReference type="AlphaFoldDB" id="A0A7E6FJ08"/>
<evidence type="ECO:0000313" key="8">
    <source>
        <dbReference type="Proteomes" id="UP000515154"/>
    </source>
</evidence>
<evidence type="ECO:0000256" key="2">
    <source>
        <dbReference type="ARBA" id="ARBA00006843"/>
    </source>
</evidence>
<keyword evidence="8" id="KW-1185">Reference proteome</keyword>
<feature type="transmembrane region" description="Helical" evidence="7">
    <location>
        <begin position="134"/>
        <end position="153"/>
    </location>
</feature>
<sequence>MEANIRQTEEPNDGPPGYYENPGYLSAFEHPTTSGHPAQAGCPPQPGYLSQPGYPPQPGYLAQPRYPPQPGHPPQPGYLLQPPLPLQQRLQQPQQPRASAPPPPPPPQQQQQQQQSVIIQYEQPRYFVWSMVKAVLVTFFCFAPTGIAAIFYASKANVMADIWNIEAAKEANAAARLLIKVSFVVGILVMSFGLILPLINAVTK</sequence>
<evidence type="ECO:0000256" key="3">
    <source>
        <dbReference type="ARBA" id="ARBA00022692"/>
    </source>
</evidence>
<feature type="compositionally biased region" description="Low complexity" evidence="6">
    <location>
        <begin position="77"/>
        <end position="98"/>
    </location>
</feature>
<evidence type="ECO:0000256" key="5">
    <source>
        <dbReference type="ARBA" id="ARBA00023136"/>
    </source>
</evidence>
<dbReference type="Pfam" id="PF04505">
    <property type="entry name" value="CD225"/>
    <property type="match status" value="1"/>
</dbReference>
<dbReference type="PANTHER" id="PTHR14948">
    <property type="entry name" value="NG5"/>
    <property type="match status" value="1"/>
</dbReference>
<protein>
    <submittedName>
        <fullName evidence="9">Annexin A7-like isoform X4</fullName>
    </submittedName>
</protein>
<gene>
    <name evidence="9" type="primary">LOC115232372</name>
</gene>
<dbReference type="Proteomes" id="UP000515154">
    <property type="component" value="Linkage group LG2"/>
</dbReference>
<evidence type="ECO:0000256" key="4">
    <source>
        <dbReference type="ARBA" id="ARBA00022989"/>
    </source>
</evidence>
<evidence type="ECO:0000256" key="6">
    <source>
        <dbReference type="SAM" id="MobiDB-lite"/>
    </source>
</evidence>
<keyword evidence="3 7" id="KW-0812">Transmembrane</keyword>
<dbReference type="PANTHER" id="PTHR14948:SF25">
    <property type="entry name" value="DUF4190 DOMAIN-CONTAINING PROTEIN"/>
    <property type="match status" value="1"/>
</dbReference>
<proteinExistence type="inferred from homology"/>
<evidence type="ECO:0000256" key="1">
    <source>
        <dbReference type="ARBA" id="ARBA00004370"/>
    </source>
</evidence>
<organism evidence="8 9">
    <name type="scientific">Octopus sinensis</name>
    <name type="common">East Asian common octopus</name>
    <dbReference type="NCBI Taxonomy" id="2607531"/>
    <lineage>
        <taxon>Eukaryota</taxon>
        <taxon>Metazoa</taxon>
        <taxon>Spiralia</taxon>
        <taxon>Lophotrochozoa</taxon>
        <taxon>Mollusca</taxon>
        <taxon>Cephalopoda</taxon>
        <taxon>Coleoidea</taxon>
        <taxon>Octopodiformes</taxon>
        <taxon>Octopoda</taxon>
        <taxon>Incirrata</taxon>
        <taxon>Octopodidae</taxon>
        <taxon>Octopus</taxon>
    </lineage>
</organism>
<evidence type="ECO:0000256" key="7">
    <source>
        <dbReference type="SAM" id="Phobius"/>
    </source>
</evidence>
<name>A0A7E6FJ08_9MOLL</name>
<feature type="compositionally biased region" description="Pro residues" evidence="6">
    <location>
        <begin position="99"/>
        <end position="108"/>
    </location>
</feature>
<feature type="region of interest" description="Disordered" evidence="6">
    <location>
        <begin position="1"/>
        <end position="115"/>
    </location>
</feature>